<dbReference type="SUPFAM" id="SSF48230">
    <property type="entry name" value="Chondroitin AC/alginate lyase"/>
    <property type="match status" value="1"/>
</dbReference>
<dbReference type="Gene3D" id="2.70.98.100">
    <property type="entry name" value="Baculovirus E66 occlusion-derived virus envelope protein, domain 2"/>
    <property type="match status" value="1"/>
</dbReference>
<keyword evidence="1" id="KW-0472">Membrane</keyword>
<feature type="domain" description="Baculovirus ODV-E66 C-terminal" evidence="2">
    <location>
        <begin position="313"/>
        <end position="633"/>
    </location>
</feature>
<dbReference type="Pfam" id="PF04850">
    <property type="entry name" value="Baculo_E66"/>
    <property type="match status" value="1"/>
</dbReference>
<dbReference type="InterPro" id="IPR043082">
    <property type="entry name" value="Baculo_ODV-E66_core"/>
</dbReference>
<evidence type="ECO:0000313" key="4">
    <source>
        <dbReference type="EMBL" id="AFH59008.1"/>
    </source>
</evidence>
<reference evidence="4" key="2">
    <citation type="journal article" date="2012" name="J. Invertebr. Pathol.">
        <title>Analysis of a naturally-occurring deletion mutant of Spodoptera frugiperda multiple nucleopolyhedrovirus reveals sf58 as a new per os infectivity factor of lepidopteran-infecting baculoviruses.</title>
        <authorList>
            <person name="Simon O."/>
            <person name="Palma L."/>
            <person name="Williams T."/>
            <person name="Lopez-Ferber M."/>
            <person name="Caballero P."/>
        </authorList>
    </citation>
    <scope>NUCLEOTIDE SEQUENCE</scope>
    <source>
        <strain evidence="4">Nicaraguan</strain>
    </source>
</reference>
<protein>
    <submittedName>
        <fullName evidence="3">Odv-e66a</fullName>
    </submittedName>
</protein>
<gene>
    <name evidence="3" type="ORF">Sf57</name>
</gene>
<reference evidence="3" key="1">
    <citation type="journal article" date="2011" name="J. Invertebr. Pathol.">
        <title>Sequence comparison between three geographically distinct Spodoptera frugiperda multiple nucleopolyhedrovirus isolates: Detecting positively selected genes.</title>
        <authorList>
            <person name="Simon O."/>
            <person name="Palma L."/>
            <person name="Beperet I."/>
            <person name="Munoz D."/>
            <person name="Lopez-Ferber M."/>
            <person name="Caballero P."/>
            <person name="Williams T."/>
        </authorList>
    </citation>
    <scope>NUCLEOTIDE SEQUENCE</scope>
    <source>
        <strain evidence="3">Nicaraguan</strain>
    </source>
</reference>
<dbReference type="InterPro" id="IPR008929">
    <property type="entry name" value="Chondroitin_lyas"/>
</dbReference>
<dbReference type="EMBL" id="HM595733">
    <property type="protein sequence ID" value="ADV91289.1"/>
    <property type="molecule type" value="Genomic_DNA"/>
</dbReference>
<keyword evidence="1" id="KW-1133">Transmembrane helix</keyword>
<feature type="transmembrane region" description="Helical" evidence="1">
    <location>
        <begin position="6"/>
        <end position="27"/>
    </location>
</feature>
<dbReference type="EMBL" id="JF899325">
    <property type="protein sequence ID" value="AFH59008.1"/>
    <property type="molecule type" value="Genomic_DNA"/>
</dbReference>
<evidence type="ECO:0000259" key="2">
    <source>
        <dbReference type="Pfam" id="PF04850"/>
    </source>
</evidence>
<dbReference type="GO" id="GO:0019031">
    <property type="term" value="C:viral envelope"/>
    <property type="evidence" value="ECO:0007669"/>
    <property type="project" value="InterPro"/>
</dbReference>
<sequence>MWWLYVFMIVLFIIFVVIIMWQTNIVIVDLETQNYLKDLEYYNYYNYNNDNYYNNDNEEEEEQNYDDDRNDLDDFEKHYIDTLPLKFLQKAEKISKPSRQFSYDDNIFIGLDPWTRVADFGTLLHTLIGYGVRFRDVDDPLYLNFDLAEQLYQAMYTIYDHLPIPAPTQQAPWGNPADWYHFSITMPECFQHVCIVLRGFFDLTQLTESLLYYYLPSPTHSMGWQRTAGNAIRMCLPYTYGQLLRGYYLNEIAKEQQVKYVIDLIHFSLVKSGNGVHYDYVYFDHIDVRAYGYLINSYFTFSYYNYLFGENTVNLDNVNRSLMLISNYRGFANPALISRTGSTHSEVLAHFIEYPNDVVAADFNKILTVRNKLYFGSLVGQTFNVAYYEADTTNSLHAPLWAMTRKIWSNQSRALRYRNLGLESGILLTTNLNGVVDVPSTSTSTSSFYPTIAYTAIATTNTAGVMIMHVRFEELNIEFHSYTLYHRNGMFHLYDRIKSLQTIANNARCVVITRDTTFEPKWITSSNILHANGVVAKHHNIINNSSLSNFDVRTFDNLDLQTAEQIISADAINNGVGVACFSLLAQETFNADNTIIERVFDTDIFIITTDNNNISCVIDFPIVVLKDDETRQLTINDATNASKTTHHLSFDKIIRPLSLLSLSVDNLTDSLRMARQTCHPIFLHMAYDTRFVSFLNDTKRV</sequence>
<evidence type="ECO:0000313" key="3">
    <source>
        <dbReference type="EMBL" id="ADV91289.1"/>
    </source>
</evidence>
<organism evidence="3">
    <name type="scientific">Spodoptera frugiperda nuclear polyhedrosis virus</name>
    <name type="common">SfNPV</name>
    <dbReference type="NCBI Taxonomy" id="10455"/>
    <lineage>
        <taxon>Viruses</taxon>
        <taxon>Viruses incertae sedis</taxon>
        <taxon>Naldaviricetes</taxon>
        <taxon>Lefavirales</taxon>
        <taxon>Baculoviridae</taxon>
        <taxon>Alphabaculovirus</taxon>
        <taxon>Alphabaculovirus spofrugiperdae</taxon>
    </lineage>
</organism>
<dbReference type="InterPro" id="IPR006934">
    <property type="entry name" value="ODV-E66_C_baculovirus"/>
</dbReference>
<keyword evidence="1" id="KW-0812">Transmembrane</keyword>
<evidence type="ECO:0000256" key="1">
    <source>
        <dbReference type="SAM" id="Phobius"/>
    </source>
</evidence>
<organismHost>
    <name type="scientific">Lepidoptera</name>
    <name type="common">moths &amp; butterflies</name>
    <dbReference type="NCBI Taxonomy" id="7088"/>
</organismHost>
<dbReference type="Gene3D" id="1.50.10.100">
    <property type="entry name" value="Chondroitin AC/alginate lyase"/>
    <property type="match status" value="1"/>
</dbReference>
<accession>E9L650</accession>
<proteinExistence type="predicted"/>
<name>E9L650_NPVSF</name>